<dbReference type="AlphaFoldDB" id="A0A2P5BVL5"/>
<sequence>MFDCSFSSHQVKNTVVYSLGIKTSSEGLSVLHGDWRAYNLALPDAIGLHWRNIIASTRCSLCGIDTCTKEMMCSCGKYKNGIVFSKF</sequence>
<name>A0A2P5BVL5_PARAD</name>
<evidence type="ECO:0000313" key="1">
    <source>
        <dbReference type="EMBL" id="PON52835.1"/>
    </source>
</evidence>
<comment type="caution">
    <text evidence="1">The sequence shown here is derived from an EMBL/GenBank/DDBJ whole genome shotgun (WGS) entry which is preliminary data.</text>
</comment>
<dbReference type="EMBL" id="JXTB01000214">
    <property type="protein sequence ID" value="PON52835.1"/>
    <property type="molecule type" value="Genomic_DNA"/>
</dbReference>
<protein>
    <submittedName>
        <fullName evidence="1">Uncharacterized protein</fullName>
    </submittedName>
</protein>
<evidence type="ECO:0000313" key="2">
    <source>
        <dbReference type="Proteomes" id="UP000237105"/>
    </source>
</evidence>
<accession>A0A2P5BVL5</accession>
<keyword evidence="2" id="KW-1185">Reference proteome</keyword>
<proteinExistence type="predicted"/>
<organism evidence="1 2">
    <name type="scientific">Parasponia andersonii</name>
    <name type="common">Sponia andersonii</name>
    <dbReference type="NCBI Taxonomy" id="3476"/>
    <lineage>
        <taxon>Eukaryota</taxon>
        <taxon>Viridiplantae</taxon>
        <taxon>Streptophyta</taxon>
        <taxon>Embryophyta</taxon>
        <taxon>Tracheophyta</taxon>
        <taxon>Spermatophyta</taxon>
        <taxon>Magnoliopsida</taxon>
        <taxon>eudicotyledons</taxon>
        <taxon>Gunneridae</taxon>
        <taxon>Pentapetalae</taxon>
        <taxon>rosids</taxon>
        <taxon>fabids</taxon>
        <taxon>Rosales</taxon>
        <taxon>Cannabaceae</taxon>
        <taxon>Parasponia</taxon>
    </lineage>
</organism>
<reference evidence="2" key="1">
    <citation type="submission" date="2016-06" db="EMBL/GenBank/DDBJ databases">
        <title>Parallel loss of symbiosis genes in relatives of nitrogen-fixing non-legume Parasponia.</title>
        <authorList>
            <person name="Van Velzen R."/>
            <person name="Holmer R."/>
            <person name="Bu F."/>
            <person name="Rutten L."/>
            <person name="Van Zeijl A."/>
            <person name="Liu W."/>
            <person name="Santuari L."/>
            <person name="Cao Q."/>
            <person name="Sharma T."/>
            <person name="Shen D."/>
            <person name="Roswanjaya Y."/>
            <person name="Wardhani T."/>
            <person name="Kalhor M.S."/>
            <person name="Jansen J."/>
            <person name="Van den Hoogen J."/>
            <person name="Gungor B."/>
            <person name="Hartog M."/>
            <person name="Hontelez J."/>
            <person name="Verver J."/>
            <person name="Yang W.-C."/>
            <person name="Schijlen E."/>
            <person name="Repin R."/>
            <person name="Schilthuizen M."/>
            <person name="Schranz E."/>
            <person name="Heidstra R."/>
            <person name="Miyata K."/>
            <person name="Fedorova E."/>
            <person name="Kohlen W."/>
            <person name="Bisseling T."/>
            <person name="Smit S."/>
            <person name="Geurts R."/>
        </authorList>
    </citation>
    <scope>NUCLEOTIDE SEQUENCE [LARGE SCALE GENOMIC DNA]</scope>
    <source>
        <strain evidence="2">cv. WU1-14</strain>
    </source>
</reference>
<dbReference type="Proteomes" id="UP000237105">
    <property type="component" value="Unassembled WGS sequence"/>
</dbReference>
<gene>
    <name evidence="1" type="ORF">PanWU01x14_206770</name>
</gene>